<name>A0A1I6WF47_9GAMM</name>
<feature type="domain" description="Primase C-terminal 1" evidence="1">
    <location>
        <begin position="183"/>
        <end position="255"/>
    </location>
</feature>
<evidence type="ECO:0000313" key="3">
    <source>
        <dbReference type="Proteomes" id="UP000182827"/>
    </source>
</evidence>
<proteinExistence type="predicted"/>
<dbReference type="AlphaFoldDB" id="A0A1I6WF47"/>
<dbReference type="SMART" id="SM00942">
    <property type="entry name" value="PriCT_1"/>
    <property type="match status" value="1"/>
</dbReference>
<dbReference type="Pfam" id="PF03090">
    <property type="entry name" value="Replicase"/>
    <property type="match status" value="1"/>
</dbReference>
<dbReference type="GO" id="GO:0003677">
    <property type="term" value="F:DNA binding"/>
    <property type="evidence" value="ECO:0007669"/>
    <property type="project" value="UniProtKB-KW"/>
</dbReference>
<evidence type="ECO:0000259" key="1">
    <source>
        <dbReference type="SMART" id="SM00942"/>
    </source>
</evidence>
<reference evidence="3" key="1">
    <citation type="submission" date="2016-10" db="EMBL/GenBank/DDBJ databases">
        <authorList>
            <person name="Varghese N."/>
            <person name="Submissions S."/>
        </authorList>
    </citation>
    <scope>NUCLEOTIDE SEQUENCE [LARGE SCALE GENOMIC DNA]</scope>
    <source>
        <strain evidence="3">ANC 5076</strain>
    </source>
</reference>
<sequence>MEYTKSHPTLTNFKAQMSIQQLDLFDSLPNKPYCMDEKPGFMLIRTKSIAVKKPYIQVNPPLMTIYFIFDDDKEDSALSWFDANLPKPLWTTQNPENAHSHHCYKLEIPLCTSEFASVKAIKYAQAVYYAYALKLGADLGYSHLITKNPLHPKWRTTYWTDRAYSLDYLADFIDLPKKLPKKLEVVGLGRNVTMFEKGRHWAYKAIRDYMHYNSSYEWEKAVRAQIEAINSSFEQPLPYSEVKATAKSIAKWVWQRFSYGDFSEIQAKRGAKGGKAKGQAYAPKREQALQLKENGLNHTQIAKQLGVARMTVFRWFDGV</sequence>
<dbReference type="Proteomes" id="UP000182827">
    <property type="component" value="Unassembled WGS sequence"/>
</dbReference>
<dbReference type="Pfam" id="PF13384">
    <property type="entry name" value="HTH_23"/>
    <property type="match status" value="1"/>
</dbReference>
<protein>
    <submittedName>
        <fullName evidence="2">Homeodomain-like domain-containing protein</fullName>
    </submittedName>
</protein>
<keyword evidence="3" id="KW-1185">Reference proteome</keyword>
<keyword evidence="2" id="KW-0238">DNA-binding</keyword>
<dbReference type="Gene3D" id="1.10.340.50">
    <property type="match status" value="1"/>
</dbReference>
<gene>
    <name evidence="2" type="ORF">SAMN05444586_10593</name>
</gene>
<dbReference type="InterPro" id="IPR009057">
    <property type="entry name" value="Homeodomain-like_sf"/>
</dbReference>
<dbReference type="RefSeq" id="WP_074947870.1">
    <property type="nucleotide sequence ID" value="NZ_FOZU01000059.1"/>
</dbReference>
<dbReference type="EMBL" id="FOZU01000059">
    <property type="protein sequence ID" value="SFT24600.1"/>
    <property type="molecule type" value="Genomic_DNA"/>
</dbReference>
<dbReference type="InterPro" id="IPR004322">
    <property type="entry name" value="Plasmid_replicase_bac"/>
</dbReference>
<organism evidence="2 3">
    <name type="scientific">Acinetobacter bohemicus</name>
    <dbReference type="NCBI Taxonomy" id="1435036"/>
    <lineage>
        <taxon>Bacteria</taxon>
        <taxon>Pseudomonadati</taxon>
        <taxon>Pseudomonadota</taxon>
        <taxon>Gammaproteobacteria</taxon>
        <taxon>Moraxellales</taxon>
        <taxon>Moraxellaceae</taxon>
        <taxon>Acinetobacter</taxon>
    </lineage>
</organism>
<keyword evidence="2" id="KW-0371">Homeobox</keyword>
<dbReference type="Gene3D" id="1.10.10.60">
    <property type="entry name" value="Homeodomain-like"/>
    <property type="match status" value="1"/>
</dbReference>
<evidence type="ECO:0000313" key="2">
    <source>
        <dbReference type="EMBL" id="SFT24600.1"/>
    </source>
</evidence>
<accession>A0A1I6WF47</accession>
<dbReference type="InterPro" id="IPR014820">
    <property type="entry name" value="PriCT_1"/>
</dbReference>
<dbReference type="SUPFAM" id="SSF46689">
    <property type="entry name" value="Homeodomain-like"/>
    <property type="match status" value="1"/>
</dbReference>
<dbReference type="Pfam" id="PF08708">
    <property type="entry name" value="PriCT_1"/>
    <property type="match status" value="1"/>
</dbReference>